<sequence length="467" mass="53183">MFEQVIFGNLIFREDFGRKVIPFLKKDYFQDHNDKILFELIEDYVGKYNRFPTKEALAIDLTGKNGITDEQVKSIGKNIEDLTYDPKTELDWIVDKTEKYVQERAVYNAIMNSIQILDNKDAKNSKGSIPQILSDALGVSFDTNIGHNFIDDADSRYEFYHRKETRVAFNLDYFNKITKGGLPNKTLNIALAGTGVGKSLFMCHCASGNLLDGKNVLYITMEMAEERIAERIDANLMNVTMDELGHMDKETYDRKLARVKNKTTGKLIIKEYPTAGAGSANFRHLLNELKLKKNFTPDIIYIDYLNICSSSRMKYGSNINSYMYVKAIAEELRGLAVEFNVPIVSATQTTRSGYSNSDVGLEDTSESFGLPATADFMFALISSEELEGLGQLMVKQLKNRYNDPSSYRRFVVGVDRSRMKLYDVEQDAQEGLIDDKPVMDKSEFGERDSDFYKKKSKFSKKDFEGFA</sequence>
<protein>
    <recommendedName>
        <fullName evidence="1">DnaB-like replicative helicase</fullName>
        <ecNumber evidence="1">3.6.4.-</ecNumber>
    </recommendedName>
</protein>
<evidence type="ECO:0000256" key="1">
    <source>
        <dbReference type="HAMAP-Rule" id="MF_04155"/>
    </source>
</evidence>
<gene>
    <name evidence="3" type="ORF">UFOVP395_179</name>
</gene>
<dbReference type="EMBL" id="LR796380">
    <property type="protein sequence ID" value="CAB4140844.1"/>
    <property type="molecule type" value="Genomic_DNA"/>
</dbReference>
<reference evidence="3" key="1">
    <citation type="submission" date="2020-04" db="EMBL/GenBank/DDBJ databases">
        <authorList>
            <person name="Chiriac C."/>
            <person name="Salcher M."/>
            <person name="Ghai R."/>
            <person name="Kavagutti S V."/>
        </authorList>
    </citation>
    <scope>NUCLEOTIDE SEQUENCE</scope>
</reference>
<dbReference type="InterPro" id="IPR046393">
    <property type="entry name" value="Helic_T4"/>
</dbReference>
<dbReference type="InterPro" id="IPR007694">
    <property type="entry name" value="DNA_helicase_DnaB-like_C"/>
</dbReference>
<dbReference type="HAMAP" id="MF_04155">
    <property type="entry name" value="Helic_T4"/>
    <property type="match status" value="1"/>
</dbReference>
<keyword evidence="1" id="KW-0235">DNA replication</keyword>
<feature type="domain" description="SF4 helicase" evidence="2">
    <location>
        <begin position="160"/>
        <end position="428"/>
    </location>
</feature>
<organism evidence="3">
    <name type="scientific">uncultured Caudovirales phage</name>
    <dbReference type="NCBI Taxonomy" id="2100421"/>
    <lineage>
        <taxon>Viruses</taxon>
        <taxon>Duplodnaviria</taxon>
        <taxon>Heunggongvirae</taxon>
        <taxon>Uroviricota</taxon>
        <taxon>Caudoviricetes</taxon>
        <taxon>Peduoviridae</taxon>
        <taxon>Maltschvirus</taxon>
        <taxon>Maltschvirus maltsch</taxon>
    </lineage>
</organism>
<proteinExistence type="inferred from homology"/>
<dbReference type="PANTHER" id="PTHR30153">
    <property type="entry name" value="REPLICATIVE DNA HELICASE DNAB"/>
    <property type="match status" value="1"/>
</dbReference>
<feature type="binding site" evidence="1">
    <location>
        <begin position="192"/>
        <end position="199"/>
    </location>
    <ligand>
        <name>ATP</name>
        <dbReference type="ChEBI" id="CHEBI:30616"/>
    </ligand>
</feature>
<keyword evidence="1" id="KW-0238">DNA-binding</keyword>
<accession>A0A6J5M268</accession>
<keyword evidence="1" id="KW-1194">Viral DNA replication</keyword>
<dbReference type="PROSITE" id="PS51199">
    <property type="entry name" value="SF4_HELICASE"/>
    <property type="match status" value="1"/>
</dbReference>
<keyword evidence="1" id="KW-0067">ATP-binding</keyword>
<evidence type="ECO:0000313" key="3">
    <source>
        <dbReference type="EMBL" id="CAB4140844.1"/>
    </source>
</evidence>
<dbReference type="SUPFAM" id="SSF52540">
    <property type="entry name" value="P-loop containing nucleoside triphosphate hydrolases"/>
    <property type="match status" value="1"/>
</dbReference>
<dbReference type="GO" id="GO:0003677">
    <property type="term" value="F:DNA binding"/>
    <property type="evidence" value="ECO:0007669"/>
    <property type="project" value="UniProtKB-KW"/>
</dbReference>
<dbReference type="PANTHER" id="PTHR30153:SF2">
    <property type="entry name" value="REPLICATIVE DNA HELICASE"/>
    <property type="match status" value="1"/>
</dbReference>
<dbReference type="GO" id="GO:0039686">
    <property type="term" value="P:bidirectional double-stranded viral DNA replication"/>
    <property type="evidence" value="ECO:0007669"/>
    <property type="project" value="InterPro"/>
</dbReference>
<comment type="function">
    <text evidence="1">ATP-dependent DNA helicase essential for viral DNA replication and recombination. The helicase moves 5' -&gt; 3' on the lagging strand template, unwinding the DNA duplex ahead of the leading strand polymerase at the replication fork and generating ssDNA for both leading and lagging strand synthesis. Interaction with the primase allows the primase to initiate lagging strand synthesis and fully activates the helicase. Loaded by the helicase assembly factor on replication forks that begin at discrete replication origin sequences, as well as on forks that are created during recombination.</text>
</comment>
<dbReference type="GO" id="GO:0006260">
    <property type="term" value="P:DNA replication"/>
    <property type="evidence" value="ECO:0007669"/>
    <property type="project" value="UniProtKB-KW"/>
</dbReference>
<dbReference type="GO" id="GO:0005524">
    <property type="term" value="F:ATP binding"/>
    <property type="evidence" value="ECO:0007669"/>
    <property type="project" value="UniProtKB-UniRule"/>
</dbReference>
<dbReference type="Gene3D" id="3.40.50.300">
    <property type="entry name" value="P-loop containing nucleotide triphosphate hydrolases"/>
    <property type="match status" value="1"/>
</dbReference>
<keyword evidence="1" id="KW-0547">Nucleotide-binding</keyword>
<evidence type="ECO:0000259" key="2">
    <source>
        <dbReference type="PROSITE" id="PS51199"/>
    </source>
</evidence>
<dbReference type="InterPro" id="IPR027417">
    <property type="entry name" value="P-loop_NTPase"/>
</dbReference>
<dbReference type="GO" id="GO:0003678">
    <property type="term" value="F:DNA helicase activity"/>
    <property type="evidence" value="ECO:0007669"/>
    <property type="project" value="UniProtKB-UniRule"/>
</dbReference>
<comment type="similarity">
    <text evidence="1">Belongs to the helicase family. DnaB subfamily.</text>
</comment>
<dbReference type="GO" id="GO:0016787">
    <property type="term" value="F:hydrolase activity"/>
    <property type="evidence" value="ECO:0007669"/>
    <property type="project" value="UniProtKB-KW"/>
</dbReference>
<name>A0A6J5M268_9CAUD</name>
<keyword evidence="1 3" id="KW-0347">Helicase</keyword>
<keyword evidence="1" id="KW-0378">Hydrolase</keyword>
<dbReference type="Pfam" id="PF03796">
    <property type="entry name" value="DnaB_C"/>
    <property type="match status" value="1"/>
</dbReference>
<comment type="subunit">
    <text evidence="1">Homohexamer. The homohexamer is a trimer of asymmetric dimers. Interacts with the DNA primase; this interaction forms the active primosome complex, which is composed of 6 helicase and 1 primase subunits and expresses full helicase and primase activities. Interacts (via C-terminus) with the helicase assembly factor; this interaction brings about the rapid assembly of the helicase onto ssDNA. Part of the replicase complex that includes the DNA polymerase, the polymerase clamp, the clamp loader complex, the single-stranded DNA binding protein, the primase, the DnaB-like replicative helicase and the helicase assembly factor.</text>
</comment>
<dbReference type="EC" id="3.6.4.-" evidence="1"/>